<name>A0A074ZQ92_OPIVI</name>
<dbReference type="GeneID" id="20318283"/>
<dbReference type="AlphaFoldDB" id="A0A074ZQ92"/>
<dbReference type="Proteomes" id="UP000054324">
    <property type="component" value="Unassembled WGS sequence"/>
</dbReference>
<organism evidence="1 2">
    <name type="scientific">Opisthorchis viverrini</name>
    <name type="common">Southeast Asian liver fluke</name>
    <dbReference type="NCBI Taxonomy" id="6198"/>
    <lineage>
        <taxon>Eukaryota</taxon>
        <taxon>Metazoa</taxon>
        <taxon>Spiralia</taxon>
        <taxon>Lophotrochozoa</taxon>
        <taxon>Platyhelminthes</taxon>
        <taxon>Trematoda</taxon>
        <taxon>Digenea</taxon>
        <taxon>Opisthorchiida</taxon>
        <taxon>Opisthorchiata</taxon>
        <taxon>Opisthorchiidae</taxon>
        <taxon>Opisthorchis</taxon>
    </lineage>
</organism>
<dbReference type="RefSeq" id="XP_009167007.1">
    <property type="nucleotide sequence ID" value="XM_009168743.1"/>
</dbReference>
<evidence type="ECO:0000313" key="2">
    <source>
        <dbReference type="Proteomes" id="UP000054324"/>
    </source>
</evidence>
<keyword evidence="2" id="KW-1185">Reference proteome</keyword>
<accession>A0A074ZQ92</accession>
<dbReference type="EMBL" id="KL596682">
    <property type="protein sequence ID" value="KER29251.1"/>
    <property type="molecule type" value="Genomic_DNA"/>
</dbReference>
<proteinExistence type="predicted"/>
<dbReference type="CTD" id="20318283"/>
<dbReference type="KEGG" id="ovi:T265_04097"/>
<gene>
    <name evidence="1" type="ORF">T265_04097</name>
</gene>
<protein>
    <submittedName>
        <fullName evidence="1">Uncharacterized protein</fullName>
    </submittedName>
</protein>
<evidence type="ECO:0000313" key="1">
    <source>
        <dbReference type="EMBL" id="KER29251.1"/>
    </source>
</evidence>
<reference evidence="1 2" key="1">
    <citation type="submission" date="2013-11" db="EMBL/GenBank/DDBJ databases">
        <title>Opisthorchis viverrini - life in the bile duct.</title>
        <authorList>
            <person name="Young N.D."/>
            <person name="Nagarajan N."/>
            <person name="Lin S.J."/>
            <person name="Korhonen P.K."/>
            <person name="Jex A.R."/>
            <person name="Hall R.S."/>
            <person name="Safavi-Hemami H."/>
            <person name="Kaewkong W."/>
            <person name="Bertrand D."/>
            <person name="Gao S."/>
            <person name="Seet Q."/>
            <person name="Wongkham S."/>
            <person name="Teh B.T."/>
            <person name="Wongkham C."/>
            <person name="Intapan P.M."/>
            <person name="Maleewong W."/>
            <person name="Yang X."/>
            <person name="Hu M."/>
            <person name="Wang Z."/>
            <person name="Hofmann A."/>
            <person name="Sternberg P.W."/>
            <person name="Tan P."/>
            <person name="Wang J."/>
            <person name="Gasser R.B."/>
        </authorList>
    </citation>
    <scope>NUCLEOTIDE SEQUENCE [LARGE SCALE GENOMIC DNA]</scope>
</reference>
<sequence length="79" mass="8162">MSQSKSLADLSMGVATRFRKASPVQLGAFDLGRKSAAGLSSYTKKIDGYDSTYVGCSASLKLVPTPASPSLVSMSTKVG</sequence>